<dbReference type="InterPro" id="IPR038277">
    <property type="entry name" value="UreF_sf"/>
</dbReference>
<comment type="caution">
    <text evidence="4">The sequence shown here is derived from an EMBL/GenBank/DDBJ whole genome shotgun (WGS) entry which is preliminary data.</text>
</comment>
<comment type="subunit">
    <text evidence="3">UreD, UreF and UreG form a complex that acts as a GTP-hydrolysis-dependent molecular chaperone, activating the urease apoprotein by helping to assemble the nickel containing metallocenter of UreC. The UreE protein probably delivers the nickel.</text>
</comment>
<comment type="function">
    <text evidence="3">Required for maturation of urease via the functional incorporation of the urease nickel metallocenter.</text>
</comment>
<dbReference type="PANTHER" id="PTHR33620:SF1">
    <property type="entry name" value="UREASE ACCESSORY PROTEIN F"/>
    <property type="match status" value="1"/>
</dbReference>
<dbReference type="HAMAP" id="MF_01385">
    <property type="entry name" value="UreF"/>
    <property type="match status" value="1"/>
</dbReference>
<evidence type="ECO:0000313" key="4">
    <source>
        <dbReference type="EMBL" id="SUA90813.1"/>
    </source>
</evidence>
<dbReference type="GO" id="GO:0005737">
    <property type="term" value="C:cytoplasm"/>
    <property type="evidence" value="ECO:0007669"/>
    <property type="project" value="UniProtKB-SubCell"/>
</dbReference>
<name>A0AAJ4ZCF7_PANPU</name>
<dbReference type="Gene3D" id="1.10.4190.10">
    <property type="entry name" value="Urease accessory protein UreF"/>
    <property type="match status" value="1"/>
</dbReference>
<evidence type="ECO:0000256" key="3">
    <source>
        <dbReference type="HAMAP-Rule" id="MF_01385"/>
    </source>
</evidence>
<dbReference type="PIRSF" id="PIRSF009467">
    <property type="entry name" value="Ureas_acces_UreF"/>
    <property type="match status" value="1"/>
</dbReference>
<gene>
    <name evidence="3 4" type="primary">ureF</name>
    <name evidence="4" type="ORF">NCTC13159_02300</name>
</gene>
<organism evidence="4 5">
    <name type="scientific">Pandoraea pulmonicola</name>
    <dbReference type="NCBI Taxonomy" id="93221"/>
    <lineage>
        <taxon>Bacteria</taxon>
        <taxon>Pseudomonadati</taxon>
        <taxon>Pseudomonadota</taxon>
        <taxon>Betaproteobacteria</taxon>
        <taxon>Burkholderiales</taxon>
        <taxon>Burkholderiaceae</taxon>
        <taxon>Pandoraea</taxon>
    </lineage>
</organism>
<keyword evidence="3" id="KW-0963">Cytoplasm</keyword>
<proteinExistence type="inferred from homology"/>
<dbReference type="InterPro" id="IPR002639">
    <property type="entry name" value="UreF"/>
</dbReference>
<dbReference type="PANTHER" id="PTHR33620">
    <property type="entry name" value="UREASE ACCESSORY PROTEIN F"/>
    <property type="match status" value="1"/>
</dbReference>
<keyword evidence="1 3" id="KW-0996">Nickel insertion</keyword>
<protein>
    <recommendedName>
        <fullName evidence="3">Urease accessory protein UreF</fullName>
    </recommendedName>
</protein>
<reference evidence="4 5" key="1">
    <citation type="submission" date="2018-06" db="EMBL/GenBank/DDBJ databases">
        <authorList>
            <consortium name="Pathogen Informatics"/>
            <person name="Doyle S."/>
        </authorList>
    </citation>
    <scope>NUCLEOTIDE SEQUENCE [LARGE SCALE GENOMIC DNA]</scope>
    <source>
        <strain evidence="4 5">NCTC13159</strain>
    </source>
</reference>
<sequence length="250" mass="27063">MRTLRQIRPMTASLASPLAEPVATASLQSLAALLHLASPALPIGAFSYSQGLEAAVEHGIIHNAPSAERWIASQLDGVFTTGELALLARQWRHWQASDATALSQVNDWLLATREAAELRAETEQMGWSLTQLALSLEWGDSRQRVLLSSLRPIALPTAFAFAALAHGAALADTLVAYAFSWLENQVAGALKAVPLGQLAAQRVIVALRTRVVDAAYRAASLRDDQFNTFSPALAILASRHETQYSRLFRS</sequence>
<comment type="subcellular location">
    <subcellularLocation>
        <location evidence="3">Cytoplasm</location>
    </subcellularLocation>
</comment>
<dbReference type="EMBL" id="UGSJ01000001">
    <property type="protein sequence ID" value="SUA90813.1"/>
    <property type="molecule type" value="Genomic_DNA"/>
</dbReference>
<evidence type="ECO:0000256" key="2">
    <source>
        <dbReference type="ARBA" id="ARBA00023186"/>
    </source>
</evidence>
<keyword evidence="2 3" id="KW-0143">Chaperone</keyword>
<dbReference type="Proteomes" id="UP000254589">
    <property type="component" value="Unassembled WGS sequence"/>
</dbReference>
<dbReference type="AlphaFoldDB" id="A0AAJ4ZCF7"/>
<accession>A0AAJ4ZCF7</accession>
<evidence type="ECO:0000313" key="5">
    <source>
        <dbReference type="Proteomes" id="UP000254589"/>
    </source>
</evidence>
<dbReference type="GO" id="GO:0016151">
    <property type="term" value="F:nickel cation binding"/>
    <property type="evidence" value="ECO:0007669"/>
    <property type="project" value="UniProtKB-UniRule"/>
</dbReference>
<evidence type="ECO:0000256" key="1">
    <source>
        <dbReference type="ARBA" id="ARBA00022988"/>
    </source>
</evidence>
<dbReference type="Pfam" id="PF01730">
    <property type="entry name" value="UreF"/>
    <property type="match status" value="1"/>
</dbReference>
<comment type="similarity">
    <text evidence="3">Belongs to the UreF family.</text>
</comment>